<evidence type="ECO:0000313" key="2">
    <source>
        <dbReference type="Proteomes" id="UP000033123"/>
    </source>
</evidence>
<dbReference type="KEGG" id="msj:MSSAC_2220"/>
<dbReference type="PATRIC" id="fig|1434118.4.peg.2848"/>
<sequence length="37" mass="4175">MPMHCTGWKAINRFAEEMPEQFILNSVGTTYVFGGNP</sequence>
<name>A0A0E3PPB3_9EURY</name>
<dbReference type="Proteomes" id="UP000033123">
    <property type="component" value="Chromosome"/>
</dbReference>
<proteinExistence type="predicted"/>
<accession>A0A0E3PPB3</accession>
<reference evidence="1 2" key="1">
    <citation type="submission" date="2014-07" db="EMBL/GenBank/DDBJ databases">
        <title>Methanogenic archaea and the global carbon cycle.</title>
        <authorList>
            <person name="Henriksen J.R."/>
            <person name="Luke J."/>
            <person name="Reinhart S."/>
            <person name="Benedict M.N."/>
            <person name="Youngblut N.D."/>
            <person name="Metcalf M.E."/>
            <person name="Whitaker R.J."/>
            <person name="Metcalf W.W."/>
        </authorList>
    </citation>
    <scope>NUCLEOTIDE SEQUENCE [LARGE SCALE GENOMIC DNA]</scope>
    <source>
        <strain evidence="1 2">C2J</strain>
    </source>
</reference>
<evidence type="ECO:0000313" key="1">
    <source>
        <dbReference type="EMBL" id="AKB36810.1"/>
    </source>
</evidence>
<dbReference type="AlphaFoldDB" id="A0A0E3PPB3"/>
<gene>
    <name evidence="1" type="ORF">MSSAC_2220</name>
</gene>
<dbReference type="HOGENOM" id="CLU_3338526_0_0_2"/>
<organism evidence="1 2">
    <name type="scientific">Methanosarcina siciliae C2J</name>
    <dbReference type="NCBI Taxonomy" id="1434118"/>
    <lineage>
        <taxon>Archaea</taxon>
        <taxon>Methanobacteriati</taxon>
        <taxon>Methanobacteriota</taxon>
        <taxon>Stenosarchaea group</taxon>
        <taxon>Methanomicrobia</taxon>
        <taxon>Methanosarcinales</taxon>
        <taxon>Methanosarcinaceae</taxon>
        <taxon>Methanosarcina</taxon>
    </lineage>
</organism>
<dbReference type="EMBL" id="CP009508">
    <property type="protein sequence ID" value="AKB36810.1"/>
    <property type="molecule type" value="Genomic_DNA"/>
</dbReference>
<dbReference type="Gene3D" id="3.60.15.10">
    <property type="entry name" value="Ribonuclease Z/Hydroxyacylglutathione hydrolase-like"/>
    <property type="match status" value="1"/>
</dbReference>
<dbReference type="InterPro" id="IPR036866">
    <property type="entry name" value="RibonucZ/Hydroxyglut_hydro"/>
</dbReference>
<protein>
    <submittedName>
        <fullName evidence="1">7,8 dihydropteroate synthase (Methanopterin)</fullName>
    </submittedName>
</protein>